<evidence type="ECO:0000256" key="9">
    <source>
        <dbReference type="SAM" id="MobiDB-lite"/>
    </source>
</evidence>
<evidence type="ECO:0008006" key="13">
    <source>
        <dbReference type="Google" id="ProtNLM"/>
    </source>
</evidence>
<name>A0A067PY35_9AGAM</name>
<evidence type="ECO:0000256" key="7">
    <source>
        <dbReference type="ARBA" id="ARBA00022989"/>
    </source>
</evidence>
<evidence type="ECO:0000256" key="5">
    <source>
        <dbReference type="ARBA" id="ARBA00022856"/>
    </source>
</evidence>
<dbReference type="EMBL" id="KL197715">
    <property type="protein sequence ID" value="KDQ59733.1"/>
    <property type="molecule type" value="Genomic_DNA"/>
</dbReference>
<dbReference type="Proteomes" id="UP000027265">
    <property type="component" value="Unassembled WGS sequence"/>
</dbReference>
<feature type="transmembrane region" description="Helical" evidence="10">
    <location>
        <begin position="290"/>
        <end position="311"/>
    </location>
</feature>
<feature type="transmembrane region" description="Helical" evidence="10">
    <location>
        <begin position="703"/>
        <end position="726"/>
    </location>
</feature>
<evidence type="ECO:0000313" key="12">
    <source>
        <dbReference type="Proteomes" id="UP000027265"/>
    </source>
</evidence>
<dbReference type="GO" id="GO:0016020">
    <property type="term" value="C:membrane"/>
    <property type="evidence" value="ECO:0007669"/>
    <property type="project" value="UniProtKB-SubCell"/>
</dbReference>
<feature type="transmembrane region" description="Helical" evidence="10">
    <location>
        <begin position="626"/>
        <end position="646"/>
    </location>
</feature>
<feature type="transmembrane region" description="Helical" evidence="10">
    <location>
        <begin position="248"/>
        <end position="270"/>
    </location>
</feature>
<organism evidence="11 12">
    <name type="scientific">Jaapia argillacea MUCL 33604</name>
    <dbReference type="NCBI Taxonomy" id="933084"/>
    <lineage>
        <taxon>Eukaryota</taxon>
        <taxon>Fungi</taxon>
        <taxon>Dikarya</taxon>
        <taxon>Basidiomycota</taxon>
        <taxon>Agaricomycotina</taxon>
        <taxon>Agaricomycetes</taxon>
        <taxon>Agaricomycetidae</taxon>
        <taxon>Jaapiales</taxon>
        <taxon>Jaapiaceae</taxon>
        <taxon>Jaapia</taxon>
    </lineage>
</organism>
<dbReference type="OrthoDB" id="9986677at2759"/>
<feature type="transmembrane region" description="Helical" evidence="10">
    <location>
        <begin position="475"/>
        <end position="495"/>
    </location>
</feature>
<evidence type="ECO:0000313" key="11">
    <source>
        <dbReference type="EMBL" id="KDQ59733.1"/>
    </source>
</evidence>
<keyword evidence="3" id="KW-0813">Transport</keyword>
<feature type="transmembrane region" description="Helical" evidence="10">
    <location>
        <begin position="150"/>
        <end position="171"/>
    </location>
</feature>
<feature type="transmembrane region" description="Helical" evidence="10">
    <location>
        <begin position="216"/>
        <end position="236"/>
    </location>
</feature>
<evidence type="ECO:0000256" key="6">
    <source>
        <dbReference type="ARBA" id="ARBA00022927"/>
    </source>
</evidence>
<gene>
    <name evidence="11" type="ORF">JAAARDRAFT_33300</name>
</gene>
<feature type="transmembrane region" description="Helical" evidence="10">
    <location>
        <begin position="323"/>
        <end position="342"/>
    </location>
</feature>
<feature type="transmembrane region" description="Helical" evidence="10">
    <location>
        <begin position="183"/>
        <end position="204"/>
    </location>
</feature>
<dbReference type="InterPro" id="IPR004813">
    <property type="entry name" value="OPT"/>
</dbReference>
<dbReference type="GO" id="GO:0015031">
    <property type="term" value="P:protein transport"/>
    <property type="evidence" value="ECO:0007669"/>
    <property type="project" value="UniProtKB-KW"/>
</dbReference>
<sequence>MDLVYTYNEGASSSTSPVELEEDKFDHEKSPYTDVQEVKSDEFYDPNFDEDAIELEDDSPYPEVRSAVANTDDPDMPVTTFRAWFIGFFWSILIPGLNQFFFFRYPSVTITGLVAQLLSFPIGQAWARWMPHVKVFGVSLNPGPFTVKEHVLITIMATVGATSAYATDIIAVQRVYYNQNYHFGYQWMLVMSTQLIGFSIGGIARRFLVSPPSMIWPANLVLCALFNTLHSQQYAGIGTRGGLSRERFFMLAFVASFLWFFLPGYLFTALSVFNWVCWIAPNNVPVNQMFGYSTGLGMSLVTFDWSQIAYIGSPLATPWWAEANVAAGFVFFFWFLTPVLYYTNTWYAQYMPISTRGAFDNTGAAYNVTRIINPDATLNMDAYKAYSPLFLSTTFALSYGLSFASITATLTHTLLYFRKQIWTQSRRSLSEQPDIHARLMSRYPQVPEWWYGSVLVLMFLFGVICIEVWQTQMPVWAFLLALLISFLYTIPIGMIQAITNQQVGLNVITELLIGYMLPGRPIAMMMFKTWGYVTMSQALTFTSDFKLGHYMKIPPRPMFWCQVLATVVAGTTQLGVQSWMFNHIPDMCSPNQKDRFICPSTEVFGTASIIWGVIGPALQFNTGQVYHALMWFFLIGAVAPIIPWAVTKRYPNSFFRYINLPVIFTGTGLIPPASAVNYVPWTIIGFIFQYLIRRRHFAWWTKYNYVLSAALDSGVAISVIVIFFCLQYPENGLIGRGTIQSWWGNTVYMNTADYNGTSLKELSESHRTFGPLSW</sequence>
<proteinExistence type="inferred from homology"/>
<dbReference type="Pfam" id="PF03169">
    <property type="entry name" value="OPT"/>
    <property type="match status" value="1"/>
</dbReference>
<protein>
    <recommendedName>
        <fullName evidence="13">OPT superfamily</fullName>
    </recommendedName>
</protein>
<dbReference type="InParanoid" id="A0A067PY35"/>
<dbReference type="HOGENOM" id="CLU_004965_1_1_1"/>
<keyword evidence="6" id="KW-0653">Protein transport</keyword>
<comment type="subcellular location">
    <subcellularLocation>
        <location evidence="1">Membrane</location>
        <topology evidence="1">Multi-pass membrane protein</topology>
    </subcellularLocation>
</comment>
<evidence type="ECO:0000256" key="3">
    <source>
        <dbReference type="ARBA" id="ARBA00022448"/>
    </source>
</evidence>
<evidence type="ECO:0000256" key="4">
    <source>
        <dbReference type="ARBA" id="ARBA00022692"/>
    </source>
</evidence>
<feature type="transmembrane region" description="Helical" evidence="10">
    <location>
        <begin position="658"/>
        <end position="691"/>
    </location>
</feature>
<evidence type="ECO:0000256" key="8">
    <source>
        <dbReference type="ARBA" id="ARBA00023136"/>
    </source>
</evidence>
<feature type="transmembrane region" description="Helical" evidence="10">
    <location>
        <begin position="396"/>
        <end position="417"/>
    </location>
</feature>
<dbReference type="GO" id="GO:0035673">
    <property type="term" value="F:oligopeptide transmembrane transporter activity"/>
    <property type="evidence" value="ECO:0007669"/>
    <property type="project" value="InterPro"/>
</dbReference>
<feature type="transmembrane region" description="Helical" evidence="10">
    <location>
        <begin position="557"/>
        <end position="576"/>
    </location>
</feature>
<dbReference type="AlphaFoldDB" id="A0A067PY35"/>
<dbReference type="InterPro" id="IPR004648">
    <property type="entry name" value="Oligpept_transpt"/>
</dbReference>
<feature type="transmembrane region" description="Helical" evidence="10">
    <location>
        <begin position="449"/>
        <end position="469"/>
    </location>
</feature>
<comment type="similarity">
    <text evidence="2">Belongs to the oligopeptide OPT transporter family.</text>
</comment>
<keyword evidence="8 10" id="KW-0472">Membrane</keyword>
<accession>A0A067PY35</accession>
<dbReference type="FunCoup" id="A0A067PY35">
    <property type="interactions" value="9"/>
</dbReference>
<feature type="transmembrane region" description="Helical" evidence="10">
    <location>
        <begin position="596"/>
        <end position="614"/>
    </location>
</feature>
<keyword evidence="12" id="KW-1185">Reference proteome</keyword>
<evidence type="ECO:0000256" key="10">
    <source>
        <dbReference type="SAM" id="Phobius"/>
    </source>
</evidence>
<keyword evidence="7 10" id="KW-1133">Transmembrane helix</keyword>
<reference evidence="12" key="1">
    <citation type="journal article" date="2014" name="Proc. Natl. Acad. Sci. U.S.A.">
        <title>Extensive sampling of basidiomycete genomes demonstrates inadequacy of the white-rot/brown-rot paradigm for wood decay fungi.</title>
        <authorList>
            <person name="Riley R."/>
            <person name="Salamov A.A."/>
            <person name="Brown D.W."/>
            <person name="Nagy L.G."/>
            <person name="Floudas D."/>
            <person name="Held B.W."/>
            <person name="Levasseur A."/>
            <person name="Lombard V."/>
            <person name="Morin E."/>
            <person name="Otillar R."/>
            <person name="Lindquist E.A."/>
            <person name="Sun H."/>
            <person name="LaButti K.M."/>
            <person name="Schmutz J."/>
            <person name="Jabbour D."/>
            <person name="Luo H."/>
            <person name="Baker S.E."/>
            <person name="Pisabarro A.G."/>
            <person name="Walton J.D."/>
            <person name="Blanchette R.A."/>
            <person name="Henrissat B."/>
            <person name="Martin F."/>
            <person name="Cullen D."/>
            <person name="Hibbett D.S."/>
            <person name="Grigoriev I.V."/>
        </authorList>
    </citation>
    <scope>NUCLEOTIDE SEQUENCE [LARGE SCALE GENOMIC DNA]</scope>
    <source>
        <strain evidence="12">MUCL 33604</strain>
    </source>
</reference>
<dbReference type="NCBIfam" id="TIGR00727">
    <property type="entry name" value="ISP4_OPT"/>
    <property type="match status" value="1"/>
</dbReference>
<feature type="transmembrane region" description="Helical" evidence="10">
    <location>
        <begin position="83"/>
        <end position="103"/>
    </location>
</feature>
<evidence type="ECO:0000256" key="1">
    <source>
        <dbReference type="ARBA" id="ARBA00004141"/>
    </source>
</evidence>
<evidence type="ECO:0000256" key="2">
    <source>
        <dbReference type="ARBA" id="ARBA00008807"/>
    </source>
</evidence>
<keyword evidence="4 10" id="KW-0812">Transmembrane</keyword>
<dbReference type="PANTHER" id="PTHR22601">
    <property type="entry name" value="ISP4 LIKE PROTEIN"/>
    <property type="match status" value="1"/>
</dbReference>
<keyword evidence="5" id="KW-0571">Peptide transport</keyword>
<feature type="transmembrane region" description="Helical" evidence="10">
    <location>
        <begin position="110"/>
        <end position="130"/>
    </location>
</feature>
<dbReference type="NCBIfam" id="TIGR00728">
    <property type="entry name" value="OPT_sfam"/>
    <property type="match status" value="1"/>
</dbReference>
<feature type="region of interest" description="Disordered" evidence="9">
    <location>
        <begin position="1"/>
        <end position="27"/>
    </location>
</feature>